<gene>
    <name evidence="1" type="ORF">DFR50_14146</name>
</gene>
<dbReference type="AlphaFoldDB" id="A0A366EP58"/>
<dbReference type="OrthoDB" id="9811127at2"/>
<dbReference type="RefSeq" id="WP_113892381.1">
    <property type="nucleotide sequence ID" value="NZ_QNRK01000041.1"/>
</dbReference>
<dbReference type="Proteomes" id="UP000253529">
    <property type="component" value="Unassembled WGS sequence"/>
</dbReference>
<evidence type="ECO:0000313" key="2">
    <source>
        <dbReference type="Proteomes" id="UP000253529"/>
    </source>
</evidence>
<dbReference type="InterPro" id="IPR021327">
    <property type="entry name" value="DUF2934"/>
</dbReference>
<comment type="caution">
    <text evidence="1">The sequence shown here is derived from an EMBL/GenBank/DDBJ whole genome shotgun (WGS) entry which is preliminary data.</text>
</comment>
<name>A0A366EP58_9HYPH</name>
<protein>
    <submittedName>
        <fullName evidence="1">DUF2934 family protein</fullName>
    </submittedName>
</protein>
<evidence type="ECO:0000313" key="1">
    <source>
        <dbReference type="EMBL" id="RBP04074.1"/>
    </source>
</evidence>
<reference evidence="1 2" key="1">
    <citation type="submission" date="2018-06" db="EMBL/GenBank/DDBJ databases">
        <title>Genomic Encyclopedia of Type Strains, Phase IV (KMG-IV): sequencing the most valuable type-strain genomes for metagenomic binning, comparative biology and taxonomic classification.</title>
        <authorList>
            <person name="Goeker M."/>
        </authorList>
    </citation>
    <scope>NUCLEOTIDE SEQUENCE [LARGE SCALE GENOMIC DNA]</scope>
    <source>
        <strain evidence="1 2">DSM 24875</strain>
    </source>
</reference>
<accession>A0A366EP58</accession>
<dbReference type="EMBL" id="QNRK01000041">
    <property type="protein sequence ID" value="RBP04074.1"/>
    <property type="molecule type" value="Genomic_DNA"/>
</dbReference>
<organism evidence="1 2">
    <name type="scientific">Roseiarcus fermentans</name>
    <dbReference type="NCBI Taxonomy" id="1473586"/>
    <lineage>
        <taxon>Bacteria</taxon>
        <taxon>Pseudomonadati</taxon>
        <taxon>Pseudomonadota</taxon>
        <taxon>Alphaproteobacteria</taxon>
        <taxon>Hyphomicrobiales</taxon>
        <taxon>Roseiarcaceae</taxon>
        <taxon>Roseiarcus</taxon>
    </lineage>
</organism>
<dbReference type="Pfam" id="PF11154">
    <property type="entry name" value="DUF2934"/>
    <property type="match status" value="2"/>
</dbReference>
<keyword evidence="2" id="KW-1185">Reference proteome</keyword>
<sequence length="151" mass="17309">MPERLVDVERQGAEVLHTFPVALKPPVDPADEEPFKRKALEAAAHAKLVPNEELERLDAKMHVSRGGQLTPYGDPLGVLAETKAGLDQFDRERAYFLWEQAGRPEGRADDFWHAAQHERLRARAYALWEREGCPEGKAEEHWRRTRAFEES</sequence>
<proteinExistence type="predicted"/>